<feature type="transmembrane region" description="Helical" evidence="6">
    <location>
        <begin position="142"/>
        <end position="163"/>
    </location>
</feature>
<keyword evidence="5 6" id="KW-0472">Membrane</keyword>
<comment type="caution">
    <text evidence="7">The sequence shown here is derived from an EMBL/GenBank/DDBJ whole genome shotgun (WGS) entry which is preliminary data.</text>
</comment>
<evidence type="ECO:0000256" key="5">
    <source>
        <dbReference type="ARBA" id="ARBA00023136"/>
    </source>
</evidence>
<evidence type="ECO:0000256" key="2">
    <source>
        <dbReference type="ARBA" id="ARBA00006371"/>
    </source>
</evidence>
<feature type="transmembrane region" description="Helical" evidence="6">
    <location>
        <begin position="76"/>
        <end position="97"/>
    </location>
</feature>
<dbReference type="EMBL" id="CAUEEQ010018879">
    <property type="protein sequence ID" value="CAJ0941317.1"/>
    <property type="molecule type" value="Genomic_DNA"/>
</dbReference>
<keyword evidence="4 6" id="KW-1133">Transmembrane helix</keyword>
<dbReference type="Proteomes" id="UP001176940">
    <property type="component" value="Unassembled WGS sequence"/>
</dbReference>
<protein>
    <recommendedName>
        <fullName evidence="9">Transmembrane protein 229B</fullName>
    </recommendedName>
</protein>
<comment type="similarity">
    <text evidence="2">Belongs to the TMEM229 family.</text>
</comment>
<name>A0ABN9LJW9_9NEOB</name>
<keyword evidence="3 6" id="KW-0812">Transmembrane</keyword>
<keyword evidence="8" id="KW-1185">Reference proteome</keyword>
<gene>
    <name evidence="7" type="ORF">RIMI_LOCUS9204926</name>
</gene>
<evidence type="ECO:0000313" key="7">
    <source>
        <dbReference type="EMBL" id="CAJ0941317.1"/>
    </source>
</evidence>
<evidence type="ECO:0000256" key="1">
    <source>
        <dbReference type="ARBA" id="ARBA00004141"/>
    </source>
</evidence>
<feature type="transmembrane region" description="Helical" evidence="6">
    <location>
        <begin position="184"/>
        <end position="204"/>
    </location>
</feature>
<accession>A0ABN9LJW9</accession>
<dbReference type="PANTHER" id="PTHR31746:SF3">
    <property type="entry name" value="TRANSMEMBRANE PROTEIN 229B"/>
    <property type="match status" value="1"/>
</dbReference>
<evidence type="ECO:0000313" key="8">
    <source>
        <dbReference type="Proteomes" id="UP001176940"/>
    </source>
</evidence>
<evidence type="ECO:0000256" key="3">
    <source>
        <dbReference type="ARBA" id="ARBA00022692"/>
    </source>
</evidence>
<dbReference type="Pfam" id="PF06541">
    <property type="entry name" value="ABC_trans_CmpB"/>
    <property type="match status" value="1"/>
</dbReference>
<dbReference type="InterPro" id="IPR010540">
    <property type="entry name" value="CmpB_TMEM229"/>
</dbReference>
<feature type="transmembrane region" description="Helical" evidence="6">
    <location>
        <begin position="109"/>
        <end position="130"/>
    </location>
</feature>
<proteinExistence type="inferred from homology"/>
<dbReference type="PANTHER" id="PTHR31746">
    <property type="entry name" value="TRANSMEMBRANE PROTEIN 229 FAMILY MEMBER"/>
    <property type="match status" value="1"/>
</dbReference>
<organism evidence="7 8">
    <name type="scientific">Ranitomeya imitator</name>
    <name type="common">mimic poison frog</name>
    <dbReference type="NCBI Taxonomy" id="111125"/>
    <lineage>
        <taxon>Eukaryota</taxon>
        <taxon>Metazoa</taxon>
        <taxon>Chordata</taxon>
        <taxon>Craniata</taxon>
        <taxon>Vertebrata</taxon>
        <taxon>Euteleostomi</taxon>
        <taxon>Amphibia</taxon>
        <taxon>Batrachia</taxon>
        <taxon>Anura</taxon>
        <taxon>Neobatrachia</taxon>
        <taxon>Hyloidea</taxon>
        <taxon>Dendrobatidae</taxon>
        <taxon>Dendrobatinae</taxon>
        <taxon>Ranitomeya</taxon>
    </lineage>
</organism>
<evidence type="ECO:0000256" key="6">
    <source>
        <dbReference type="SAM" id="Phobius"/>
    </source>
</evidence>
<evidence type="ECO:0008006" key="9">
    <source>
        <dbReference type="Google" id="ProtNLM"/>
    </source>
</evidence>
<comment type="subcellular location">
    <subcellularLocation>
        <location evidence="1">Membrane</location>
        <topology evidence="1">Multi-pass membrane protein</topology>
    </subcellularLocation>
</comment>
<reference evidence="7" key="1">
    <citation type="submission" date="2023-07" db="EMBL/GenBank/DDBJ databases">
        <authorList>
            <person name="Stuckert A."/>
        </authorList>
    </citation>
    <scope>NUCLEOTIDE SEQUENCE</scope>
</reference>
<evidence type="ECO:0000256" key="4">
    <source>
        <dbReference type="ARBA" id="ARBA00022989"/>
    </source>
</evidence>
<sequence length="220" mass="25858">MFFFSTCASPFLRNGEAQEKKKSIAGLRRTAAFIPEDTESVNLAYLRRQVTLQNPGHLRYSLIMDSTEPLCLLTRLYIYAIHGYVCEILFTAVFDFISSNRDWRLRGVSSVWALFIYGAAMLGIEHMYLFLRFQCGFFVRSLVYTLWIYLCEFSSGWILKCFGACPWDYSNFRYNYKGLVTLEYAPFWFIGCVLLEKMLIWHTLRLRFEGSWESELLKMA</sequence>